<dbReference type="Proteomes" id="UP000092555">
    <property type="component" value="Unassembled WGS sequence"/>
</dbReference>
<feature type="compositionally biased region" description="Polar residues" evidence="7">
    <location>
        <begin position="71"/>
        <end position="93"/>
    </location>
</feature>
<dbReference type="PANTHER" id="PTHR24396">
    <property type="entry name" value="ZINC FINGER PROTEIN"/>
    <property type="match status" value="1"/>
</dbReference>
<evidence type="ECO:0000256" key="6">
    <source>
        <dbReference type="PROSITE-ProRule" id="PRU00042"/>
    </source>
</evidence>
<feature type="region of interest" description="Disordered" evidence="7">
    <location>
        <begin position="52"/>
        <end position="136"/>
    </location>
</feature>
<feature type="non-terminal residue" evidence="9">
    <location>
        <position position="367"/>
    </location>
</feature>
<evidence type="ECO:0000256" key="5">
    <source>
        <dbReference type="ARBA" id="ARBA00023242"/>
    </source>
</evidence>
<dbReference type="OrthoDB" id="9439903at2759"/>
<dbReference type="GO" id="GO:0008270">
    <property type="term" value="F:zinc ion binding"/>
    <property type="evidence" value="ECO:0007669"/>
    <property type="project" value="UniProtKB-KW"/>
</dbReference>
<dbReference type="AlphaFoldDB" id="A0A1A0H536"/>
<dbReference type="InterPro" id="IPR013087">
    <property type="entry name" value="Znf_C2H2_type"/>
</dbReference>
<dbReference type="Gene3D" id="3.30.160.60">
    <property type="entry name" value="Classic Zinc Finger"/>
    <property type="match status" value="1"/>
</dbReference>
<dbReference type="RefSeq" id="XP_018709600.1">
    <property type="nucleotide sequence ID" value="XM_018854688.1"/>
</dbReference>
<dbReference type="PANTHER" id="PTHR24396:SF19">
    <property type="entry name" value="FI01119P"/>
    <property type="match status" value="1"/>
</dbReference>
<gene>
    <name evidence="9" type="ORF">METBIDRAFT_17053</name>
</gene>
<dbReference type="GeneID" id="30027664"/>
<accession>A0A1A0H536</accession>
<evidence type="ECO:0000259" key="8">
    <source>
        <dbReference type="PROSITE" id="PS50157"/>
    </source>
</evidence>
<dbReference type="EMBL" id="LXTC01000008">
    <property type="protein sequence ID" value="OBA19065.1"/>
    <property type="molecule type" value="Genomic_DNA"/>
</dbReference>
<dbReference type="InterPro" id="IPR036236">
    <property type="entry name" value="Znf_C2H2_sf"/>
</dbReference>
<evidence type="ECO:0000256" key="1">
    <source>
        <dbReference type="ARBA" id="ARBA00004123"/>
    </source>
</evidence>
<feature type="non-terminal residue" evidence="9">
    <location>
        <position position="1"/>
    </location>
</feature>
<feature type="compositionally biased region" description="Polar residues" evidence="7">
    <location>
        <begin position="292"/>
        <end position="311"/>
    </location>
</feature>
<dbReference type="GO" id="GO:0000978">
    <property type="term" value="F:RNA polymerase II cis-regulatory region sequence-specific DNA binding"/>
    <property type="evidence" value="ECO:0007669"/>
    <property type="project" value="TreeGrafter"/>
</dbReference>
<dbReference type="GO" id="GO:0005634">
    <property type="term" value="C:nucleus"/>
    <property type="evidence" value="ECO:0007669"/>
    <property type="project" value="UniProtKB-SubCell"/>
</dbReference>
<keyword evidence="3 6" id="KW-0863">Zinc-finger</keyword>
<feature type="compositionally biased region" description="Low complexity" evidence="7">
    <location>
        <begin position="101"/>
        <end position="114"/>
    </location>
</feature>
<proteinExistence type="predicted"/>
<keyword evidence="5" id="KW-0539">Nucleus</keyword>
<comment type="subcellular location">
    <subcellularLocation>
        <location evidence="1">Nucleus</location>
    </subcellularLocation>
</comment>
<dbReference type="PROSITE" id="PS00028">
    <property type="entry name" value="ZINC_FINGER_C2H2_1"/>
    <property type="match status" value="1"/>
</dbReference>
<feature type="compositionally biased region" description="Basic and acidic residues" evidence="7">
    <location>
        <begin position="115"/>
        <end position="126"/>
    </location>
</feature>
<evidence type="ECO:0000313" key="10">
    <source>
        <dbReference type="Proteomes" id="UP000092555"/>
    </source>
</evidence>
<dbReference type="SUPFAM" id="SSF57667">
    <property type="entry name" value="beta-beta-alpha zinc fingers"/>
    <property type="match status" value="1"/>
</dbReference>
<evidence type="ECO:0000313" key="9">
    <source>
        <dbReference type="EMBL" id="OBA19065.1"/>
    </source>
</evidence>
<dbReference type="SMART" id="SM00355">
    <property type="entry name" value="ZnF_C2H2"/>
    <property type="match status" value="2"/>
</dbReference>
<organism evidence="9 10">
    <name type="scientific">Metschnikowia bicuspidata var. bicuspidata NRRL YB-4993</name>
    <dbReference type="NCBI Taxonomy" id="869754"/>
    <lineage>
        <taxon>Eukaryota</taxon>
        <taxon>Fungi</taxon>
        <taxon>Dikarya</taxon>
        <taxon>Ascomycota</taxon>
        <taxon>Saccharomycotina</taxon>
        <taxon>Pichiomycetes</taxon>
        <taxon>Metschnikowiaceae</taxon>
        <taxon>Metschnikowia</taxon>
    </lineage>
</organism>
<dbReference type="PROSITE" id="PS50157">
    <property type="entry name" value="ZINC_FINGER_C2H2_2"/>
    <property type="match status" value="1"/>
</dbReference>
<evidence type="ECO:0000256" key="2">
    <source>
        <dbReference type="ARBA" id="ARBA00022723"/>
    </source>
</evidence>
<feature type="region of interest" description="Disordered" evidence="7">
    <location>
        <begin position="292"/>
        <end position="315"/>
    </location>
</feature>
<dbReference type="STRING" id="869754.A0A1A0H536"/>
<reference evidence="9 10" key="1">
    <citation type="submission" date="2016-05" db="EMBL/GenBank/DDBJ databases">
        <title>Comparative genomics of biotechnologically important yeasts.</title>
        <authorList>
            <consortium name="DOE Joint Genome Institute"/>
            <person name="Riley R."/>
            <person name="Haridas S."/>
            <person name="Wolfe K.H."/>
            <person name="Lopes M.R."/>
            <person name="Hittinger C.T."/>
            <person name="Goker M."/>
            <person name="Salamov A."/>
            <person name="Wisecaver J."/>
            <person name="Long T.M."/>
            <person name="Aerts A.L."/>
            <person name="Barry K."/>
            <person name="Choi C."/>
            <person name="Clum A."/>
            <person name="Coughlan A.Y."/>
            <person name="Deshpande S."/>
            <person name="Douglass A.P."/>
            <person name="Hanson S.J."/>
            <person name="Klenk H.-P."/>
            <person name="LaButti K."/>
            <person name="Lapidus A."/>
            <person name="Lindquist E."/>
            <person name="Lipzen A."/>
            <person name="Meier-kolthoff J.P."/>
            <person name="Ohm R.A."/>
            <person name="Otillar R.P."/>
            <person name="Pangilinan J."/>
            <person name="Peng Y."/>
            <person name="Rokas A."/>
            <person name="Rosa C.A."/>
            <person name="Scheuner C."/>
            <person name="Sibirny A.A."/>
            <person name="Slot J.C."/>
            <person name="Stielow J.B."/>
            <person name="Sun H."/>
            <person name="Kurtzman C.P."/>
            <person name="Blackwell M."/>
            <person name="Grigoriev I.V."/>
            <person name="Jeffries T.W."/>
        </authorList>
    </citation>
    <scope>NUCLEOTIDE SEQUENCE [LARGE SCALE GENOMIC DNA]</scope>
    <source>
        <strain evidence="9 10">NRRL YB-4993</strain>
    </source>
</reference>
<keyword evidence="10" id="KW-1185">Reference proteome</keyword>
<evidence type="ECO:0000256" key="7">
    <source>
        <dbReference type="SAM" id="MobiDB-lite"/>
    </source>
</evidence>
<dbReference type="GO" id="GO:0000981">
    <property type="term" value="F:DNA-binding transcription factor activity, RNA polymerase II-specific"/>
    <property type="evidence" value="ECO:0007669"/>
    <property type="project" value="TreeGrafter"/>
</dbReference>
<name>A0A1A0H536_9ASCO</name>
<dbReference type="InterPro" id="IPR051643">
    <property type="entry name" value="Transcr_Reg_ZincFinger"/>
</dbReference>
<keyword evidence="2" id="KW-0479">Metal-binding</keyword>
<comment type="caution">
    <text evidence="9">The sequence shown here is derived from an EMBL/GenBank/DDBJ whole genome shotgun (WGS) entry which is preliminary data.</text>
</comment>
<sequence>PAISRELPEKPIVEAFPQPCSTGLTTRMLPFKNNKGEIEWVLTDDVQPGRELDEFKANPDTFKTAPPLSKTVKNSKTSAILSPVTSNSSNNESIPEKKNDSSVSPQINTPSSSSSEDHKEDMKEGEVDSESGPLEHECPHCDAKFRMRGYLTRHLKKHMPQKAYQCPFREKSLYKDENDNMHQCHPSGGFSRRDTYKTHLKTRHFKFPSGTPIKGRSQSSGNCSMCGEWFENAEIWSEIHVEGAECKYLPEGFQGKSRIKNKIKKQMARLMREEKKSKLRSKKSSTFDYVNPSQYEYEDSPTQSSCSSMGPQRSAHPVFHDPFPRDTSQRSFYANSPLSDQNLVVPPLTQADDFDDEFCLDTEQMSM</sequence>
<evidence type="ECO:0000256" key="3">
    <source>
        <dbReference type="ARBA" id="ARBA00022771"/>
    </source>
</evidence>
<evidence type="ECO:0000256" key="4">
    <source>
        <dbReference type="ARBA" id="ARBA00022833"/>
    </source>
</evidence>
<protein>
    <recommendedName>
        <fullName evidence="8">C2H2-type domain-containing protein</fullName>
    </recommendedName>
</protein>
<keyword evidence="4" id="KW-0862">Zinc</keyword>
<feature type="domain" description="C2H2-type" evidence="8">
    <location>
        <begin position="136"/>
        <end position="163"/>
    </location>
</feature>